<feature type="domain" description="Tyr recombinase" evidence="4">
    <location>
        <begin position="166"/>
        <end position="368"/>
    </location>
</feature>
<dbReference type="Gene3D" id="1.10.443.10">
    <property type="entry name" value="Intergrase catalytic core"/>
    <property type="match status" value="1"/>
</dbReference>
<dbReference type="SUPFAM" id="SSF56349">
    <property type="entry name" value="DNA breaking-rejoining enzymes"/>
    <property type="match status" value="1"/>
</dbReference>
<dbReference type="Pfam" id="PF00589">
    <property type="entry name" value="Phage_integrase"/>
    <property type="match status" value="1"/>
</dbReference>
<dbReference type="InterPro" id="IPR013762">
    <property type="entry name" value="Integrase-like_cat_sf"/>
</dbReference>
<keyword evidence="6" id="KW-1185">Reference proteome</keyword>
<evidence type="ECO:0000313" key="5">
    <source>
        <dbReference type="EMBL" id="MBP1045305.1"/>
    </source>
</evidence>
<dbReference type="CDD" id="cd01189">
    <property type="entry name" value="INT_ICEBs1_C_like"/>
    <property type="match status" value="1"/>
</dbReference>
<gene>
    <name evidence="5" type="ORF">I6N96_03380</name>
</gene>
<comment type="similarity">
    <text evidence="1">Belongs to the 'phage' integrase family.</text>
</comment>
<evidence type="ECO:0000313" key="6">
    <source>
        <dbReference type="Proteomes" id="UP000673375"/>
    </source>
</evidence>
<reference evidence="5 6" key="1">
    <citation type="submission" date="2020-12" db="EMBL/GenBank/DDBJ databases">
        <title>Vagococcus allomyrinae sp. nov. and Enterococcus lavae sp. nov., isolated from the larvae of Allomyrina dichotoma.</title>
        <authorList>
            <person name="Lee S.D."/>
        </authorList>
    </citation>
    <scope>NUCLEOTIDE SEQUENCE [LARGE SCALE GENOMIC DNA]</scope>
    <source>
        <strain evidence="5 6">BWM-S5</strain>
    </source>
</reference>
<evidence type="ECO:0000259" key="4">
    <source>
        <dbReference type="PROSITE" id="PS51898"/>
    </source>
</evidence>
<keyword evidence="3" id="KW-0233">DNA recombination</keyword>
<dbReference type="PANTHER" id="PTHR30349">
    <property type="entry name" value="PHAGE INTEGRASE-RELATED"/>
    <property type="match status" value="1"/>
</dbReference>
<dbReference type="InterPro" id="IPR010998">
    <property type="entry name" value="Integrase_recombinase_N"/>
</dbReference>
<dbReference type="InterPro" id="IPR050090">
    <property type="entry name" value="Tyrosine_recombinase_XerCD"/>
</dbReference>
<organism evidence="5 6">
    <name type="scientific">Enterococcus larvae</name>
    <dbReference type="NCBI Taxonomy" id="2794352"/>
    <lineage>
        <taxon>Bacteria</taxon>
        <taxon>Bacillati</taxon>
        <taxon>Bacillota</taxon>
        <taxon>Bacilli</taxon>
        <taxon>Lactobacillales</taxon>
        <taxon>Enterococcaceae</taxon>
        <taxon>Enterococcus</taxon>
    </lineage>
</organism>
<sequence>MAKPKKLKNGEYSHRFKVKNPINGKWVDKYVRGFTAQECYDKETKAKADALIGISPERINFFSFFDLWVNTFKVGHVGQDHLNKINSTRKTLLEFFGETILLQQIDRIKYQQWINYMGIDQNRAKKTVLDKHKIAKAVFQEAIDSNYLLRNPANKIIITGRNTEGEKKMTLNLEEWKKLRDVTVSSSDSASKYICLVMMYLGTRFSEAAGLLKGDFDFVNHTVSITKAFDYKRTKQNTRTKTAGSVRTIHLPKPLESIIEAHIAKLENRRKVVSLHSPDNIFLFTNEWGHPITNAALNKYLAKKCKQAGVGRITSHAFRHAKTDLLVLAGNDMIYTQKQLGHSDSSTTLKYYSSLNNDIKDKNNKIVDSFFENAK</sequence>
<protein>
    <submittedName>
        <fullName evidence="5">Site-specific integrase</fullName>
    </submittedName>
</protein>
<proteinExistence type="inferred from homology"/>
<dbReference type="EMBL" id="JAEDXU010000001">
    <property type="protein sequence ID" value="MBP1045305.1"/>
    <property type="molecule type" value="Genomic_DNA"/>
</dbReference>
<evidence type="ECO:0000256" key="3">
    <source>
        <dbReference type="ARBA" id="ARBA00023172"/>
    </source>
</evidence>
<dbReference type="Gene3D" id="1.10.150.130">
    <property type="match status" value="1"/>
</dbReference>
<accession>A0ABS4CFT4</accession>
<dbReference type="RefSeq" id="WP_209556075.1">
    <property type="nucleotide sequence ID" value="NZ_JAEDXU010000001.1"/>
</dbReference>
<evidence type="ECO:0000256" key="1">
    <source>
        <dbReference type="ARBA" id="ARBA00008857"/>
    </source>
</evidence>
<dbReference type="PROSITE" id="PS51898">
    <property type="entry name" value="TYR_RECOMBINASE"/>
    <property type="match status" value="1"/>
</dbReference>
<dbReference type="InterPro" id="IPR002104">
    <property type="entry name" value="Integrase_catalytic"/>
</dbReference>
<dbReference type="Proteomes" id="UP000673375">
    <property type="component" value="Unassembled WGS sequence"/>
</dbReference>
<evidence type="ECO:0000256" key="2">
    <source>
        <dbReference type="ARBA" id="ARBA00023125"/>
    </source>
</evidence>
<comment type="caution">
    <text evidence="5">The sequence shown here is derived from an EMBL/GenBank/DDBJ whole genome shotgun (WGS) entry which is preliminary data.</text>
</comment>
<dbReference type="InterPro" id="IPR011010">
    <property type="entry name" value="DNA_brk_join_enz"/>
</dbReference>
<dbReference type="PANTHER" id="PTHR30349:SF64">
    <property type="entry name" value="PROPHAGE INTEGRASE INTD-RELATED"/>
    <property type="match status" value="1"/>
</dbReference>
<name>A0ABS4CFT4_9ENTE</name>
<keyword evidence="2" id="KW-0238">DNA-binding</keyword>